<proteinExistence type="predicted"/>
<protein>
    <submittedName>
        <fullName evidence="2">Uncharacterized protein</fullName>
    </submittedName>
</protein>
<evidence type="ECO:0000256" key="1">
    <source>
        <dbReference type="SAM" id="MobiDB-lite"/>
    </source>
</evidence>
<feature type="compositionally biased region" description="Basic and acidic residues" evidence="1">
    <location>
        <begin position="74"/>
        <end position="86"/>
    </location>
</feature>
<evidence type="ECO:0000313" key="2">
    <source>
        <dbReference type="EMBL" id="KAK2870844.1"/>
    </source>
</evidence>
<feature type="region of interest" description="Disordered" evidence="1">
    <location>
        <begin position="29"/>
        <end position="94"/>
    </location>
</feature>
<dbReference type="Proteomes" id="UP001187343">
    <property type="component" value="Unassembled WGS sequence"/>
</dbReference>
<gene>
    <name evidence="2" type="ORF">Q8A67_023371</name>
</gene>
<name>A0AA88P3C2_9TELE</name>
<dbReference type="EMBL" id="JAUYZG010000023">
    <property type="protein sequence ID" value="KAK2870844.1"/>
    <property type="molecule type" value="Genomic_DNA"/>
</dbReference>
<keyword evidence="3" id="KW-1185">Reference proteome</keyword>
<evidence type="ECO:0000313" key="3">
    <source>
        <dbReference type="Proteomes" id="UP001187343"/>
    </source>
</evidence>
<dbReference type="AlphaFoldDB" id="A0AA88P3C2"/>
<comment type="caution">
    <text evidence="2">The sequence shown here is derived from an EMBL/GenBank/DDBJ whole genome shotgun (WGS) entry which is preliminary data.</text>
</comment>
<accession>A0AA88P3C2</accession>
<organism evidence="2 3">
    <name type="scientific">Cirrhinus molitorella</name>
    <name type="common">mud carp</name>
    <dbReference type="NCBI Taxonomy" id="172907"/>
    <lineage>
        <taxon>Eukaryota</taxon>
        <taxon>Metazoa</taxon>
        <taxon>Chordata</taxon>
        <taxon>Craniata</taxon>
        <taxon>Vertebrata</taxon>
        <taxon>Euteleostomi</taxon>
        <taxon>Actinopterygii</taxon>
        <taxon>Neopterygii</taxon>
        <taxon>Teleostei</taxon>
        <taxon>Ostariophysi</taxon>
        <taxon>Cypriniformes</taxon>
        <taxon>Cyprinidae</taxon>
        <taxon>Labeoninae</taxon>
        <taxon>Labeonini</taxon>
        <taxon>Cirrhinus</taxon>
    </lineage>
</organism>
<sequence length="94" mass="10298">MWRRPPQAPDVFLSFLRIVPPRPHVWMGSRKRSGEFSGQTIPGPDAGGPVGRGSGREEGPHVHVGECGPATAAGREDRPCEEDKRTLIPSHTRH</sequence>
<reference evidence="2" key="1">
    <citation type="submission" date="2023-08" db="EMBL/GenBank/DDBJ databases">
        <title>Chromosome-level Genome Assembly of mud carp (Cirrhinus molitorella).</title>
        <authorList>
            <person name="Liu H."/>
        </authorList>
    </citation>
    <scope>NUCLEOTIDE SEQUENCE</scope>
    <source>
        <strain evidence="2">Prfri</strain>
        <tissue evidence="2">Muscle</tissue>
    </source>
</reference>
<feature type="compositionally biased region" description="Basic and acidic residues" evidence="1">
    <location>
        <begin position="54"/>
        <end position="64"/>
    </location>
</feature>